<dbReference type="GO" id="GO:0030170">
    <property type="term" value="F:pyridoxal phosphate binding"/>
    <property type="evidence" value="ECO:0007669"/>
    <property type="project" value="InterPro"/>
</dbReference>
<evidence type="ECO:0000256" key="9">
    <source>
        <dbReference type="ARBA" id="ARBA00048780"/>
    </source>
</evidence>
<keyword evidence="5 11" id="KW-0663">Pyridoxal phosphate</keyword>
<protein>
    <recommendedName>
        <fullName evidence="4">L-methionine gamma-lyase</fullName>
        <ecNumber evidence="3">4.4.1.11</ecNumber>
        <ecNumber evidence="7">4.4.1.2</ecNumber>
    </recommendedName>
    <alternativeName>
        <fullName evidence="8">Homocysteine desulfhydrase</fullName>
    </alternativeName>
</protein>
<dbReference type="GO" id="GO:0018826">
    <property type="term" value="F:methionine gamma-lyase activity"/>
    <property type="evidence" value="ECO:0007669"/>
    <property type="project" value="UniProtKB-EC"/>
</dbReference>
<dbReference type="EC" id="4.4.1.11" evidence="3"/>
<dbReference type="FunFam" id="3.90.1150.10:FF:000033">
    <property type="entry name" value="Cystathionine gamma-synthase"/>
    <property type="match status" value="1"/>
</dbReference>
<evidence type="ECO:0000256" key="6">
    <source>
        <dbReference type="ARBA" id="ARBA00023239"/>
    </source>
</evidence>
<evidence type="ECO:0000256" key="2">
    <source>
        <dbReference type="ARBA" id="ARBA00008667"/>
    </source>
</evidence>
<dbReference type="InterPro" id="IPR015424">
    <property type="entry name" value="PyrdxlP-dep_Trfase"/>
</dbReference>
<keyword evidence="6 13" id="KW-0456">Lyase</keyword>
<dbReference type="PANTHER" id="PTHR11808">
    <property type="entry name" value="TRANS-SULFURATION ENZYME FAMILY MEMBER"/>
    <property type="match status" value="1"/>
</dbReference>
<dbReference type="Gene3D" id="3.90.1150.10">
    <property type="entry name" value="Aspartate Aminotransferase, domain 1"/>
    <property type="match status" value="1"/>
</dbReference>
<feature type="modified residue" description="N6-(pyridoxal phosphate)lysine" evidence="11">
    <location>
        <position position="207"/>
    </location>
</feature>
<dbReference type="InterPro" id="IPR015422">
    <property type="entry name" value="PyrdxlP-dep_Trfase_small"/>
</dbReference>
<dbReference type="EC" id="4.4.1.2" evidence="7"/>
<dbReference type="Gene3D" id="3.40.640.10">
    <property type="entry name" value="Type I PLP-dependent aspartate aminotransferase-like (Major domain)"/>
    <property type="match status" value="1"/>
</dbReference>
<organism evidence="13 14">
    <name type="scientific">Salicibibacter halophilus</name>
    <dbReference type="NCBI Taxonomy" id="2502791"/>
    <lineage>
        <taxon>Bacteria</taxon>
        <taxon>Bacillati</taxon>
        <taxon>Bacillota</taxon>
        <taxon>Bacilli</taxon>
        <taxon>Bacillales</taxon>
        <taxon>Bacillaceae</taxon>
        <taxon>Salicibibacter</taxon>
    </lineage>
</organism>
<dbReference type="FunFam" id="3.40.640.10:FF:000046">
    <property type="entry name" value="Cystathionine gamma-lyase"/>
    <property type="match status" value="1"/>
</dbReference>
<dbReference type="InterPro" id="IPR006237">
    <property type="entry name" value="L-Met_gamma_lys"/>
</dbReference>
<evidence type="ECO:0000313" key="14">
    <source>
        <dbReference type="Proteomes" id="UP000319756"/>
    </source>
</evidence>
<name>A0A514LNI6_9BACI</name>
<dbReference type="PIRSF" id="PIRSF001434">
    <property type="entry name" value="CGS"/>
    <property type="match status" value="1"/>
</dbReference>
<dbReference type="InterPro" id="IPR000277">
    <property type="entry name" value="Cys/Met-Metab_PyrdxlP-dep_enz"/>
</dbReference>
<dbReference type="GO" id="GO:0047982">
    <property type="term" value="F:homocysteine desulfhydrase activity"/>
    <property type="evidence" value="ECO:0007669"/>
    <property type="project" value="UniProtKB-EC"/>
</dbReference>
<evidence type="ECO:0000256" key="4">
    <source>
        <dbReference type="ARBA" id="ARBA00019040"/>
    </source>
</evidence>
<dbReference type="KEGG" id="sale:EPH95_18425"/>
<dbReference type="SUPFAM" id="SSF53383">
    <property type="entry name" value="PLP-dependent transferases"/>
    <property type="match status" value="1"/>
</dbReference>
<dbReference type="Pfam" id="PF01053">
    <property type="entry name" value="Cys_Met_Meta_PP"/>
    <property type="match status" value="1"/>
</dbReference>
<evidence type="ECO:0000256" key="5">
    <source>
        <dbReference type="ARBA" id="ARBA00022898"/>
    </source>
</evidence>
<dbReference type="OrthoDB" id="9803887at2"/>
<proteinExistence type="inferred from homology"/>
<dbReference type="GO" id="GO:0009086">
    <property type="term" value="P:methionine biosynthetic process"/>
    <property type="evidence" value="ECO:0007669"/>
    <property type="project" value="UniProtKB-ARBA"/>
</dbReference>
<dbReference type="EMBL" id="CP035485">
    <property type="protein sequence ID" value="QDI92901.1"/>
    <property type="molecule type" value="Genomic_DNA"/>
</dbReference>
<dbReference type="AlphaFoldDB" id="A0A514LNI6"/>
<comment type="cofactor">
    <cofactor evidence="1 12">
        <name>pyridoxal 5'-phosphate</name>
        <dbReference type="ChEBI" id="CHEBI:597326"/>
    </cofactor>
</comment>
<evidence type="ECO:0000313" key="13">
    <source>
        <dbReference type="EMBL" id="QDI92901.1"/>
    </source>
</evidence>
<dbReference type="PROSITE" id="PS00868">
    <property type="entry name" value="CYS_MET_METAB_PP"/>
    <property type="match status" value="1"/>
</dbReference>
<gene>
    <name evidence="13" type="primary">megL</name>
    <name evidence="13" type="ORF">EPH95_18425</name>
</gene>
<comment type="catalytic activity">
    <reaction evidence="10">
        <text>L-methionine + H2O = methanethiol + 2-oxobutanoate + NH4(+)</text>
        <dbReference type="Rhea" id="RHEA:23800"/>
        <dbReference type="ChEBI" id="CHEBI:15377"/>
        <dbReference type="ChEBI" id="CHEBI:16007"/>
        <dbReference type="ChEBI" id="CHEBI:16763"/>
        <dbReference type="ChEBI" id="CHEBI:28938"/>
        <dbReference type="ChEBI" id="CHEBI:57844"/>
        <dbReference type="EC" id="4.4.1.11"/>
    </reaction>
    <physiologicalReaction direction="left-to-right" evidence="10">
        <dbReference type="Rhea" id="RHEA:23801"/>
    </physiologicalReaction>
</comment>
<dbReference type="NCBIfam" id="TIGR01328">
    <property type="entry name" value="met_gam_lyase"/>
    <property type="match status" value="1"/>
</dbReference>
<evidence type="ECO:0000256" key="10">
    <source>
        <dbReference type="ARBA" id="ARBA00052699"/>
    </source>
</evidence>
<evidence type="ECO:0000256" key="11">
    <source>
        <dbReference type="PIRSR" id="PIRSR001434-2"/>
    </source>
</evidence>
<evidence type="ECO:0000256" key="8">
    <source>
        <dbReference type="ARBA" id="ARBA00047199"/>
    </source>
</evidence>
<accession>A0A514LNI6</accession>
<evidence type="ECO:0000256" key="12">
    <source>
        <dbReference type="RuleBase" id="RU362118"/>
    </source>
</evidence>
<sequence length="392" mass="43499">MMPVKKETGYIHGHEDKERHYGSLVPPIYQSSTFTFPDAESGEARFAGNEGGYMYSRLGNPTVREFEERMAKAEGGEKALAFASGMAAVSAVLTSLLKSGDHVLVSKGVYGCTFGLLSWLYDRFQVRAAYISMENEADLEEHLQPTTKVIYVETPINPTMKMTDFSLITKFAKEHNLTVVVDNTFASPYLQRPLERNADVVVHSATKYLGGHGDVIAGVAVGNFDFMEVVRKNAQKDMGGVLGSFESWLLLRGMKTLAVRMDRHCSNAKVIAGKLKNHPQVESIFFPGDPDFNQYYLAKKQMDQPGAMISFTVKGGKEAAFNMMNRLKMIAIAVSLGDAETLVQHPASMTHAVIPEAEREFMEIGDNMLRLSVGLEHHEDIWRDLEQALTGE</sequence>
<dbReference type="InterPro" id="IPR015421">
    <property type="entry name" value="PyrdxlP-dep_Trfase_major"/>
</dbReference>
<keyword evidence="14" id="KW-1185">Reference proteome</keyword>
<evidence type="ECO:0000256" key="1">
    <source>
        <dbReference type="ARBA" id="ARBA00001933"/>
    </source>
</evidence>
<dbReference type="Proteomes" id="UP000319756">
    <property type="component" value="Chromosome"/>
</dbReference>
<dbReference type="InterPro" id="IPR054542">
    <property type="entry name" value="Cys_met_metab_PP"/>
</dbReference>
<evidence type="ECO:0000256" key="3">
    <source>
        <dbReference type="ARBA" id="ARBA00012222"/>
    </source>
</evidence>
<dbReference type="GO" id="GO:0005737">
    <property type="term" value="C:cytoplasm"/>
    <property type="evidence" value="ECO:0007669"/>
    <property type="project" value="TreeGrafter"/>
</dbReference>
<dbReference type="PANTHER" id="PTHR11808:SF80">
    <property type="entry name" value="CYSTATHIONINE GAMMA-LYASE"/>
    <property type="match status" value="1"/>
</dbReference>
<comment type="catalytic activity">
    <reaction evidence="9">
        <text>L-homocysteine + H2O = 2-oxobutanoate + hydrogen sulfide + NH4(+) + H(+)</text>
        <dbReference type="Rhea" id="RHEA:14501"/>
        <dbReference type="ChEBI" id="CHEBI:15377"/>
        <dbReference type="ChEBI" id="CHEBI:15378"/>
        <dbReference type="ChEBI" id="CHEBI:16763"/>
        <dbReference type="ChEBI" id="CHEBI:28938"/>
        <dbReference type="ChEBI" id="CHEBI:29919"/>
        <dbReference type="ChEBI" id="CHEBI:58199"/>
        <dbReference type="EC" id="4.4.1.2"/>
    </reaction>
    <physiologicalReaction direction="left-to-right" evidence="9">
        <dbReference type="Rhea" id="RHEA:14502"/>
    </physiologicalReaction>
</comment>
<evidence type="ECO:0000256" key="7">
    <source>
        <dbReference type="ARBA" id="ARBA00047175"/>
    </source>
</evidence>
<reference evidence="14" key="1">
    <citation type="submission" date="2019-01" db="EMBL/GenBank/DDBJ databases">
        <title>Genomic analysis of Salicibibacter sp. NKC3-5.</title>
        <authorList>
            <person name="Oh Y.J."/>
        </authorList>
    </citation>
    <scope>NUCLEOTIDE SEQUENCE [LARGE SCALE GENOMIC DNA]</scope>
    <source>
        <strain evidence="14">NKC3-5</strain>
    </source>
</reference>
<dbReference type="GO" id="GO:0019346">
    <property type="term" value="P:transsulfuration"/>
    <property type="evidence" value="ECO:0007669"/>
    <property type="project" value="InterPro"/>
</dbReference>
<dbReference type="CDD" id="cd00614">
    <property type="entry name" value="CGS_like"/>
    <property type="match status" value="1"/>
</dbReference>
<comment type="similarity">
    <text evidence="2">Belongs to the trans-sulfuration enzymes family. L-methionine gamma-lyase subfamily.</text>
</comment>